<gene>
    <name evidence="2" type="ORF">CD30_04020</name>
</gene>
<name>A0A0A3JXM9_9BACL</name>
<dbReference type="InterPro" id="IPR044992">
    <property type="entry name" value="ChyE-like"/>
</dbReference>
<feature type="domain" description="Glutamine amidotransferase" evidence="1">
    <location>
        <begin position="37"/>
        <end position="174"/>
    </location>
</feature>
<dbReference type="PROSITE" id="PS51273">
    <property type="entry name" value="GATASE_TYPE_1"/>
    <property type="match status" value="1"/>
</dbReference>
<dbReference type="Gene3D" id="3.40.50.880">
    <property type="match status" value="1"/>
</dbReference>
<sequence length="222" mass="25452">MKTYIIQHVPFETPGILENLSNYEIIKMFEKYTFPNVEEVDLLIVLGGPMGAYDPYNWLKEEKAFIKNVINQNKPVLGICLGAQLIAEVIGGEVMENRAGKEVGWWPIHKTSNETPFNFLPDTLEVLHWHGDTFTLPKEAITFYSTEICKNQAFLYKENVIGLQFHFESTVETLKALVEADEDYLDGGEFVQTKEEILEKNPPKENAIILLKLVDYLLEHSK</sequence>
<dbReference type="GO" id="GO:0005829">
    <property type="term" value="C:cytosol"/>
    <property type="evidence" value="ECO:0007669"/>
    <property type="project" value="TreeGrafter"/>
</dbReference>
<dbReference type="Proteomes" id="UP000030595">
    <property type="component" value="Unassembled WGS sequence"/>
</dbReference>
<dbReference type="InterPro" id="IPR017926">
    <property type="entry name" value="GATASE"/>
</dbReference>
<evidence type="ECO:0000313" key="2">
    <source>
        <dbReference type="EMBL" id="KGR91752.1"/>
    </source>
</evidence>
<comment type="caution">
    <text evidence="2">The sequence shown here is derived from an EMBL/GenBank/DDBJ whole genome shotgun (WGS) entry which is preliminary data.</text>
</comment>
<evidence type="ECO:0000313" key="3">
    <source>
        <dbReference type="Proteomes" id="UP000030595"/>
    </source>
</evidence>
<dbReference type="RefSeq" id="WP_036172687.1">
    <property type="nucleotide sequence ID" value="NZ_AVCZ01000004.1"/>
</dbReference>
<dbReference type="FunFam" id="3.40.50.880:FF:000033">
    <property type="entry name" value="Glutamine amidotransferase class-I"/>
    <property type="match status" value="1"/>
</dbReference>
<keyword evidence="3" id="KW-1185">Reference proteome</keyword>
<dbReference type="InterPro" id="IPR029062">
    <property type="entry name" value="Class_I_gatase-like"/>
</dbReference>
<accession>A0A0A3JXM9</accession>
<dbReference type="eggNOG" id="COG0518">
    <property type="taxonomic scope" value="Bacteria"/>
</dbReference>
<dbReference type="OrthoDB" id="9807137at2"/>
<dbReference type="PANTHER" id="PTHR42695">
    <property type="entry name" value="GLUTAMINE AMIDOTRANSFERASE YLR126C-RELATED"/>
    <property type="match status" value="1"/>
</dbReference>
<reference evidence="2 3" key="1">
    <citation type="submission" date="2014-02" db="EMBL/GenBank/DDBJ databases">
        <title>Draft genome sequence of Lysinibacillus massiliensis CCUG 49529.</title>
        <authorList>
            <person name="Zhang F."/>
            <person name="Wang G."/>
            <person name="Zhang L."/>
        </authorList>
    </citation>
    <scope>NUCLEOTIDE SEQUENCE [LARGE SCALE GENOMIC DNA]</scope>
    <source>
        <strain evidence="2 3">CCUG 49529</strain>
    </source>
</reference>
<proteinExistence type="predicted"/>
<dbReference type="AlphaFoldDB" id="A0A0A3JXM9"/>
<dbReference type="Pfam" id="PF00117">
    <property type="entry name" value="GATase"/>
    <property type="match status" value="1"/>
</dbReference>
<evidence type="ECO:0000259" key="1">
    <source>
        <dbReference type="Pfam" id="PF00117"/>
    </source>
</evidence>
<organism evidence="2 3">
    <name type="scientific">Ureibacillus massiliensis 4400831 = CIP 108448 = CCUG 49529</name>
    <dbReference type="NCBI Taxonomy" id="1211035"/>
    <lineage>
        <taxon>Bacteria</taxon>
        <taxon>Bacillati</taxon>
        <taxon>Bacillota</taxon>
        <taxon>Bacilli</taxon>
        <taxon>Bacillales</taxon>
        <taxon>Caryophanaceae</taxon>
        <taxon>Ureibacillus</taxon>
    </lineage>
</organism>
<dbReference type="EMBL" id="JPVQ01000004">
    <property type="protein sequence ID" value="KGR91752.1"/>
    <property type="molecule type" value="Genomic_DNA"/>
</dbReference>
<dbReference type="CDD" id="cd01741">
    <property type="entry name" value="GATase1_1"/>
    <property type="match status" value="1"/>
</dbReference>
<dbReference type="SUPFAM" id="SSF52317">
    <property type="entry name" value="Class I glutamine amidotransferase-like"/>
    <property type="match status" value="1"/>
</dbReference>
<dbReference type="PANTHER" id="PTHR42695:SF5">
    <property type="entry name" value="GLUTAMINE AMIDOTRANSFERASE YLR126C-RELATED"/>
    <property type="match status" value="1"/>
</dbReference>
<protein>
    <recommendedName>
        <fullName evidence="1">Glutamine amidotransferase domain-containing protein</fullName>
    </recommendedName>
</protein>